<comment type="function">
    <text evidence="9">Promotes plant cell differentiation, organogenesis and somatic embryogenesis as well as cell proliferation.</text>
</comment>
<feature type="signal peptide" evidence="9">
    <location>
        <begin position="1"/>
        <end position="18"/>
    </location>
</feature>
<dbReference type="Proteomes" id="UP000593572">
    <property type="component" value="Unassembled WGS sequence"/>
</dbReference>
<dbReference type="GO" id="GO:0005576">
    <property type="term" value="C:extracellular region"/>
    <property type="evidence" value="ECO:0007669"/>
    <property type="project" value="UniProtKB-SubCell"/>
</dbReference>
<protein>
    <recommendedName>
        <fullName evidence="9">Phytosulfokine</fullName>
    </recommendedName>
    <component>
        <recommendedName>
            <fullName evidence="9">Phytosulfokine-alpha</fullName>
            <shortName evidence="9">PSK-alpha</shortName>
            <shortName evidence="9">Phytosulfokine-a</shortName>
        </recommendedName>
    </component>
    <component>
        <recommendedName>
            <fullName evidence="9">Phytosulfokine-beta</fullName>
            <shortName evidence="9">PSK-beta</shortName>
            <shortName evidence="9">Phytosulfokine-b</shortName>
        </recommendedName>
    </component>
</protein>
<dbReference type="GO" id="GO:0008083">
    <property type="term" value="F:growth factor activity"/>
    <property type="evidence" value="ECO:0007669"/>
    <property type="project" value="UniProtKB-UniRule"/>
</dbReference>
<evidence type="ECO:0000256" key="2">
    <source>
        <dbReference type="ARBA" id="ARBA00010781"/>
    </source>
</evidence>
<sequence length="116" mass="13459">MPESRIFVLLLHVQQALHLRVGNFASSFEGKRKDDQNTVLNNVHQWQNFLGHRHKTDHCQPQNRQQADDPQMPFSSPESSFTDDDECKSLNGEECLIKRSLIAYTDYIYTQRNVGP</sequence>
<evidence type="ECO:0000256" key="8">
    <source>
        <dbReference type="ARBA" id="ARBA00023030"/>
    </source>
</evidence>
<keyword evidence="5 9" id="KW-0765">Sulfation</keyword>
<name>A0A7J8LU06_9ROSI</name>
<dbReference type="EMBL" id="JABEZX010000005">
    <property type="protein sequence ID" value="MBA0555906.1"/>
    <property type="molecule type" value="Genomic_DNA"/>
</dbReference>
<comment type="subcellular location">
    <subcellularLocation>
        <location evidence="1 9">Secreted</location>
    </subcellularLocation>
</comment>
<dbReference type="Pfam" id="PF06404">
    <property type="entry name" value="PSK"/>
    <property type="match status" value="1"/>
</dbReference>
<feature type="region of interest" description="Disordered" evidence="10">
    <location>
        <begin position="51"/>
        <end position="87"/>
    </location>
</feature>
<keyword evidence="3 9" id="KW-0217">Developmental protein</keyword>
<evidence type="ECO:0000256" key="6">
    <source>
        <dbReference type="ARBA" id="ARBA00022729"/>
    </source>
</evidence>
<evidence type="ECO:0000256" key="4">
    <source>
        <dbReference type="ARBA" id="ARBA00022525"/>
    </source>
</evidence>
<feature type="chain" id="PRO_5031607288" description="Phytosulfokine" evidence="9">
    <location>
        <begin position="19"/>
        <end position="116"/>
    </location>
</feature>
<evidence type="ECO:0000256" key="3">
    <source>
        <dbReference type="ARBA" id="ARBA00022473"/>
    </source>
</evidence>
<evidence type="ECO:0000256" key="5">
    <source>
        <dbReference type="ARBA" id="ARBA00022641"/>
    </source>
</evidence>
<keyword evidence="8 9" id="KW-0339">Growth factor</keyword>
<keyword evidence="4 9" id="KW-0964">Secreted</keyword>
<evidence type="ECO:0000256" key="1">
    <source>
        <dbReference type="ARBA" id="ARBA00004613"/>
    </source>
</evidence>
<evidence type="ECO:0000256" key="9">
    <source>
        <dbReference type="RuleBase" id="RU368031"/>
    </source>
</evidence>
<reference evidence="11 12" key="1">
    <citation type="journal article" date="2019" name="Genome Biol. Evol.">
        <title>Insights into the evolution of the New World diploid cottons (Gossypium, subgenus Houzingenia) based on genome sequencing.</title>
        <authorList>
            <person name="Grover C.E."/>
            <person name="Arick M.A. 2nd"/>
            <person name="Thrash A."/>
            <person name="Conover J.L."/>
            <person name="Sanders W.S."/>
            <person name="Peterson D.G."/>
            <person name="Frelichowski J.E."/>
            <person name="Scheffler J.A."/>
            <person name="Scheffler B.E."/>
            <person name="Wendel J.F."/>
        </authorList>
    </citation>
    <scope>NUCLEOTIDE SEQUENCE [LARGE SCALE GENOMIC DNA]</scope>
    <source>
        <strain evidence="11">157</strain>
        <tissue evidence="11">Leaf</tissue>
    </source>
</reference>
<dbReference type="GO" id="GO:0030154">
    <property type="term" value="P:cell differentiation"/>
    <property type="evidence" value="ECO:0007669"/>
    <property type="project" value="UniProtKB-UniRule"/>
</dbReference>
<evidence type="ECO:0000313" key="12">
    <source>
        <dbReference type="Proteomes" id="UP000593572"/>
    </source>
</evidence>
<evidence type="ECO:0000256" key="10">
    <source>
        <dbReference type="SAM" id="MobiDB-lite"/>
    </source>
</evidence>
<proteinExistence type="inferred from homology"/>
<comment type="PTM">
    <text evidence="9">Sulfation is important for activity and for the binding to a putative membrane receptor.</text>
</comment>
<comment type="PTM">
    <text evidence="9">PSK-alpha is produced by endopeptidase digestion. PSK-beta is produced from PSK-alpha by exopeptidase digestion.</text>
</comment>
<dbReference type="InterPro" id="IPR009438">
    <property type="entry name" value="Phytosulfokine"/>
</dbReference>
<organism evidence="11 12">
    <name type="scientific">Gossypium lobatum</name>
    <dbReference type="NCBI Taxonomy" id="34289"/>
    <lineage>
        <taxon>Eukaryota</taxon>
        <taxon>Viridiplantae</taxon>
        <taxon>Streptophyta</taxon>
        <taxon>Embryophyta</taxon>
        <taxon>Tracheophyta</taxon>
        <taxon>Spermatophyta</taxon>
        <taxon>Magnoliopsida</taxon>
        <taxon>eudicotyledons</taxon>
        <taxon>Gunneridae</taxon>
        <taxon>Pentapetalae</taxon>
        <taxon>rosids</taxon>
        <taxon>malvids</taxon>
        <taxon>Malvales</taxon>
        <taxon>Malvaceae</taxon>
        <taxon>Malvoideae</taxon>
        <taxon>Gossypium</taxon>
    </lineage>
</organism>
<keyword evidence="7 9" id="KW-0221">Differentiation</keyword>
<dbReference type="AlphaFoldDB" id="A0A7J8LU06"/>
<comment type="caution">
    <text evidence="11">The sequence shown here is derived from an EMBL/GenBank/DDBJ whole genome shotgun (WGS) entry which is preliminary data.</text>
</comment>
<keyword evidence="12" id="KW-1185">Reference proteome</keyword>
<evidence type="ECO:0000313" key="11">
    <source>
        <dbReference type="EMBL" id="MBA0555906.1"/>
    </source>
</evidence>
<gene>
    <name evidence="11" type="ORF">Golob_026054</name>
</gene>
<accession>A0A7J8LU06</accession>
<evidence type="ECO:0000256" key="7">
    <source>
        <dbReference type="ARBA" id="ARBA00022782"/>
    </source>
</evidence>
<comment type="similarity">
    <text evidence="2 9">Belongs to the phytosulfokine family.</text>
</comment>
<keyword evidence="6 9" id="KW-0732">Signal</keyword>
<dbReference type="GO" id="GO:0008283">
    <property type="term" value="P:cell population proliferation"/>
    <property type="evidence" value="ECO:0007669"/>
    <property type="project" value="UniProtKB-UniRule"/>
</dbReference>